<keyword evidence="1" id="KW-1003">Cell membrane</keyword>
<dbReference type="InterPro" id="IPR047807">
    <property type="entry name" value="YgdI/YgdR-like_SH3-like"/>
</dbReference>
<dbReference type="InterPro" id="IPR010920">
    <property type="entry name" value="LSM_dom_sf"/>
</dbReference>
<name>A0ABN6RTY8_9BACT</name>
<evidence type="ECO:0000256" key="5">
    <source>
        <dbReference type="ARBA" id="ARBA00023288"/>
    </source>
</evidence>
<dbReference type="NCBIfam" id="NF033216">
    <property type="entry name" value="lipo_YgdI_YgdR"/>
    <property type="match status" value="1"/>
</dbReference>
<gene>
    <name evidence="7" type="ORF">JCM14722_03380</name>
</gene>
<reference evidence="7" key="1">
    <citation type="submission" date="2022-08" db="EMBL/GenBank/DDBJ databases">
        <title>Genome Sequence of the sulphate-reducing bacterium, Pseudodesulfovibrio portus JCM14722.</title>
        <authorList>
            <person name="Kondo R."/>
            <person name="Kataoka T."/>
        </authorList>
    </citation>
    <scope>NUCLEOTIDE SEQUENCE</scope>
    <source>
        <strain evidence="7">JCM 14722</strain>
    </source>
</reference>
<dbReference type="PANTHER" id="PTHR37011">
    <property type="entry name" value="POT FAMILY PEPTIDE TRANSPORT PROTEIN-RELATED"/>
    <property type="match status" value="1"/>
</dbReference>
<keyword evidence="2" id="KW-0732">Signal</keyword>
<dbReference type="Proteomes" id="UP001061361">
    <property type="component" value="Chromosome"/>
</dbReference>
<accession>A0ABN6RTY8</accession>
<keyword evidence="3" id="KW-0472">Membrane</keyword>
<dbReference type="SUPFAM" id="SSF50182">
    <property type="entry name" value="Sm-like ribonucleoproteins"/>
    <property type="match status" value="1"/>
</dbReference>
<dbReference type="InterPro" id="IPR010305">
    <property type="entry name" value="YgdI/YgdR-like"/>
</dbReference>
<evidence type="ECO:0000256" key="4">
    <source>
        <dbReference type="ARBA" id="ARBA00023139"/>
    </source>
</evidence>
<organism evidence="7 8">
    <name type="scientific">Pseudodesulfovibrio portus</name>
    <dbReference type="NCBI Taxonomy" id="231439"/>
    <lineage>
        <taxon>Bacteria</taxon>
        <taxon>Pseudomonadati</taxon>
        <taxon>Thermodesulfobacteriota</taxon>
        <taxon>Desulfovibrionia</taxon>
        <taxon>Desulfovibrionales</taxon>
        <taxon>Desulfovibrionaceae</taxon>
    </lineage>
</organism>
<evidence type="ECO:0000256" key="3">
    <source>
        <dbReference type="ARBA" id="ARBA00023136"/>
    </source>
</evidence>
<evidence type="ECO:0000259" key="6">
    <source>
        <dbReference type="Pfam" id="PF06004"/>
    </source>
</evidence>
<proteinExistence type="predicted"/>
<feature type="domain" description="Lipoprotein YgdI/YgdR-like SH3-like" evidence="6">
    <location>
        <begin position="38"/>
        <end position="85"/>
    </location>
</feature>
<evidence type="ECO:0000313" key="8">
    <source>
        <dbReference type="Proteomes" id="UP001061361"/>
    </source>
</evidence>
<evidence type="ECO:0000313" key="7">
    <source>
        <dbReference type="EMBL" id="BDQ32796.1"/>
    </source>
</evidence>
<dbReference type="Gene3D" id="2.30.30.100">
    <property type="match status" value="1"/>
</dbReference>
<keyword evidence="4" id="KW-0564">Palmitate</keyword>
<dbReference type="EMBL" id="AP026708">
    <property type="protein sequence ID" value="BDQ32796.1"/>
    <property type="molecule type" value="Genomic_DNA"/>
</dbReference>
<protein>
    <recommendedName>
        <fullName evidence="6">Lipoprotein YgdI/YgdR-like SH3-like domain-containing protein</fullName>
    </recommendedName>
</protein>
<evidence type="ECO:0000256" key="2">
    <source>
        <dbReference type="ARBA" id="ARBA00022729"/>
    </source>
</evidence>
<sequence length="86" mass="9571">MVSTLSNLIRGHEMKRRFFLPAILLLAALLTGCGAKSYSIKTHSGHEYIAQGAPVYDVKSDTYTFTDGQGKEVVINKDDIRLIKEK</sequence>
<dbReference type="PANTHER" id="PTHR37011:SF1">
    <property type="entry name" value="POT FAMILY PEPTIDE TRANSPORT PROTEIN"/>
    <property type="match status" value="1"/>
</dbReference>
<keyword evidence="5" id="KW-0449">Lipoprotein</keyword>
<evidence type="ECO:0000256" key="1">
    <source>
        <dbReference type="ARBA" id="ARBA00022475"/>
    </source>
</evidence>
<dbReference type="Pfam" id="PF06004">
    <property type="entry name" value="DUF903"/>
    <property type="match status" value="1"/>
</dbReference>
<keyword evidence="8" id="KW-1185">Reference proteome</keyword>